<proteinExistence type="predicted"/>
<comment type="caution">
    <text evidence="1">The sequence shown here is derived from an EMBL/GenBank/DDBJ whole genome shotgun (WGS) entry which is preliminary data.</text>
</comment>
<keyword evidence="2" id="KW-1185">Reference proteome</keyword>
<dbReference type="RefSeq" id="XP_024406557.1">
    <property type="nucleotide sequence ID" value="XM_024548741.1"/>
</dbReference>
<dbReference type="AlphaFoldDB" id="A0A2P5A086"/>
<evidence type="ECO:0000313" key="2">
    <source>
        <dbReference type="Proteomes" id="UP000054821"/>
    </source>
</evidence>
<dbReference type="Proteomes" id="UP000054821">
    <property type="component" value="Unassembled WGS sequence"/>
</dbReference>
<name>A0A2P5A086_9HYPO</name>
<reference evidence="1 2" key="1">
    <citation type="journal article" date="2016" name="Genome Announc.">
        <title>Draft Whole-Genome Sequence of Trichoderma gamsii T6085, a Promising Biocontrol Agent of Fusarium Head Blight on Wheat.</title>
        <authorList>
            <person name="Baroncelli R."/>
            <person name="Zapparata A."/>
            <person name="Piaggeschi G."/>
            <person name="Sarrocco S."/>
            <person name="Vannacci G."/>
        </authorList>
    </citation>
    <scope>NUCLEOTIDE SEQUENCE [LARGE SCALE GENOMIC DNA]</scope>
    <source>
        <strain evidence="1 2">T6085</strain>
    </source>
</reference>
<gene>
    <name evidence="1" type="ORF">TGAM01_v201326</name>
</gene>
<organism evidence="1 2">
    <name type="scientific">Trichoderma gamsii</name>
    <dbReference type="NCBI Taxonomy" id="398673"/>
    <lineage>
        <taxon>Eukaryota</taxon>
        <taxon>Fungi</taxon>
        <taxon>Dikarya</taxon>
        <taxon>Ascomycota</taxon>
        <taxon>Pezizomycotina</taxon>
        <taxon>Sordariomycetes</taxon>
        <taxon>Hypocreomycetidae</taxon>
        <taxon>Hypocreales</taxon>
        <taxon>Hypocreaceae</taxon>
        <taxon>Trichoderma</taxon>
    </lineage>
</organism>
<dbReference type="EMBL" id="JPDN02000003">
    <property type="protein sequence ID" value="PON29960.1"/>
    <property type="molecule type" value="Genomic_DNA"/>
</dbReference>
<dbReference type="GeneID" id="36347320"/>
<protein>
    <submittedName>
        <fullName evidence="1">Uncharacterized protein</fullName>
    </submittedName>
</protein>
<evidence type="ECO:0000313" key="1">
    <source>
        <dbReference type="EMBL" id="PON29960.1"/>
    </source>
</evidence>
<accession>A0A2P5A086</accession>
<sequence>MDRDRSEPVHDPRKPSFCFGLLCVDSSLHVDSGGLAPMLWARGNKH</sequence>